<evidence type="ECO:0000313" key="1">
    <source>
        <dbReference type="EMBL" id="SHJ05029.1"/>
    </source>
</evidence>
<accession>A0A1M6G4X6</accession>
<organism evidence="1 2">
    <name type="scientific">Thermoclostridium caenicola</name>
    <dbReference type="NCBI Taxonomy" id="659425"/>
    <lineage>
        <taxon>Bacteria</taxon>
        <taxon>Bacillati</taxon>
        <taxon>Bacillota</taxon>
        <taxon>Clostridia</taxon>
        <taxon>Eubacteriales</taxon>
        <taxon>Oscillospiraceae</taxon>
        <taxon>Thermoclostridium</taxon>
    </lineage>
</organism>
<name>A0A1M6G4X6_9FIRM</name>
<sequence length="77" mass="8890">MVFLDFRPDTIRYKAQCFFFAEILKTIIANELNRLRKTPCWYKKPPLLTILKVAGLANPLCLVEIDAVAVVEDKEMC</sequence>
<dbReference type="EMBL" id="FQZP01000021">
    <property type="protein sequence ID" value="SHJ05029.1"/>
    <property type="molecule type" value="Genomic_DNA"/>
</dbReference>
<evidence type="ECO:0000313" key="2">
    <source>
        <dbReference type="Proteomes" id="UP000324781"/>
    </source>
</evidence>
<gene>
    <name evidence="1" type="ORF">SAMN05444373_102125</name>
</gene>
<proteinExistence type="predicted"/>
<dbReference type="Proteomes" id="UP000324781">
    <property type="component" value="Unassembled WGS sequence"/>
</dbReference>
<reference evidence="1 2" key="1">
    <citation type="submission" date="2016-11" db="EMBL/GenBank/DDBJ databases">
        <authorList>
            <person name="Varghese N."/>
            <person name="Submissions S."/>
        </authorList>
    </citation>
    <scope>NUCLEOTIDE SEQUENCE [LARGE SCALE GENOMIC DNA]</scope>
    <source>
        <strain evidence="1 2">DSM 19027</strain>
    </source>
</reference>
<dbReference type="InterPro" id="IPR035959">
    <property type="entry name" value="RutC-like_sf"/>
</dbReference>
<dbReference type="Gene3D" id="3.30.1330.40">
    <property type="entry name" value="RutC-like"/>
    <property type="match status" value="1"/>
</dbReference>
<dbReference type="AlphaFoldDB" id="A0A1M6G4X6"/>
<keyword evidence="2" id="KW-1185">Reference proteome</keyword>
<dbReference type="RefSeq" id="WP_324450221.1">
    <property type="nucleotide sequence ID" value="NZ_DAONMB010000129.1"/>
</dbReference>
<protein>
    <submittedName>
        <fullName evidence="1">Uncharacterized protein</fullName>
    </submittedName>
</protein>